<gene>
    <name evidence="6" type="ORF">HND93_26520</name>
</gene>
<sequence length="468" mass="50545">MHDKTPNNAAEELTRLRVDSDTLDIDAGGSLTIDGVAADTLLREFGSPLYVISETTLRRNIRDVFRAFGSRWPQPVNVMYAIKANNNLAVRAIVHAEGGGGDCFGAGELHATFLAGADPALIAMNGSLKSEQEIGAAFDRGVTINIDAEDEIDKIAAAARTRGVRARVNLRLKVTNDAFRTVGSDYFGVSEAEGLHDRMVASKWGFSLDAAAALVRRMAGMPELHHAGFSWHVGRFSNHPEPIGILYRTLGEMVVALHARTGYWPEILDIGGGIPRRREPESRSGALNPLDLDGFAGIVCSALLRALETAGRPIPALWMEPGRYIIGNAGVLLATVGTVKRDLGHVWVNLDASTNQLMRIETSGSHYHVLPATGMRRPYEEEASVVGVTCIPSVFAASRQLPILAPGDAVAMLDTGMYSETASTQFNGLPRPATVLVNQGTAELIKLRETVEDVFRLHRIPDRLRSAG</sequence>
<dbReference type="InterPro" id="IPR009006">
    <property type="entry name" value="Ala_racemase/Decarboxylase_C"/>
</dbReference>
<keyword evidence="3" id="KW-0663">Pyridoxal phosphate</keyword>
<keyword evidence="4" id="KW-0456">Lyase</keyword>
<organism evidence="6 7">
    <name type="scientific">Azospirillum oleiclasticum</name>
    <dbReference type="NCBI Taxonomy" id="2735135"/>
    <lineage>
        <taxon>Bacteria</taxon>
        <taxon>Pseudomonadati</taxon>
        <taxon>Pseudomonadota</taxon>
        <taxon>Alphaproteobacteria</taxon>
        <taxon>Rhodospirillales</taxon>
        <taxon>Azospirillaceae</taxon>
        <taxon>Azospirillum</taxon>
    </lineage>
</organism>
<evidence type="ECO:0000256" key="1">
    <source>
        <dbReference type="ARBA" id="ARBA00001933"/>
    </source>
</evidence>
<dbReference type="RefSeq" id="WP_180285044.1">
    <property type="nucleotide sequence ID" value="NZ_JABFDB010000025.1"/>
</dbReference>
<proteinExistence type="predicted"/>
<reference evidence="6 7" key="1">
    <citation type="submission" date="2020-05" db="EMBL/GenBank/DDBJ databases">
        <title>Azospirillum oleiclasticum sp. nov, a nitrogen-fixing and heavy crude oil-emulsifying bacterium isolated from the crude oil of Yumen Oilfield.</title>
        <authorList>
            <person name="Wu D."/>
            <person name="Cai M."/>
            <person name="Zhang X."/>
        </authorList>
    </citation>
    <scope>NUCLEOTIDE SEQUENCE [LARGE SCALE GENOMIC DNA]</scope>
    <source>
        <strain evidence="6 7">ROY-1-1-2</strain>
    </source>
</reference>
<accession>A0ABX2TG21</accession>
<dbReference type="SUPFAM" id="SSF51419">
    <property type="entry name" value="PLP-binding barrel"/>
    <property type="match status" value="1"/>
</dbReference>
<dbReference type="Pfam" id="PF02784">
    <property type="entry name" value="Orn_Arg_deC_N"/>
    <property type="match status" value="1"/>
</dbReference>
<dbReference type="InterPro" id="IPR022644">
    <property type="entry name" value="De-COase2_N"/>
</dbReference>
<evidence type="ECO:0000256" key="2">
    <source>
        <dbReference type="ARBA" id="ARBA00022793"/>
    </source>
</evidence>
<comment type="caution">
    <text evidence="6">The sequence shown here is derived from an EMBL/GenBank/DDBJ whole genome shotgun (WGS) entry which is preliminary data.</text>
</comment>
<dbReference type="Proteomes" id="UP000584642">
    <property type="component" value="Unassembled WGS sequence"/>
</dbReference>
<evidence type="ECO:0000256" key="4">
    <source>
        <dbReference type="ARBA" id="ARBA00023239"/>
    </source>
</evidence>
<evidence type="ECO:0000313" key="6">
    <source>
        <dbReference type="EMBL" id="NYZ23276.1"/>
    </source>
</evidence>
<name>A0ABX2TG21_9PROT</name>
<evidence type="ECO:0000259" key="5">
    <source>
        <dbReference type="Pfam" id="PF02784"/>
    </source>
</evidence>
<comment type="cofactor">
    <cofactor evidence="1">
        <name>pyridoxal 5'-phosphate</name>
        <dbReference type="ChEBI" id="CHEBI:597326"/>
    </cofactor>
</comment>
<dbReference type="PRINTS" id="PR01181">
    <property type="entry name" value="DAPDCRBXLASE"/>
</dbReference>
<dbReference type="PANTHER" id="PTHR43727:SF2">
    <property type="entry name" value="GROUP IV DECARBOXYLASE"/>
    <property type="match status" value="1"/>
</dbReference>
<dbReference type="SUPFAM" id="SSF50621">
    <property type="entry name" value="Alanine racemase C-terminal domain-like"/>
    <property type="match status" value="1"/>
</dbReference>
<evidence type="ECO:0000256" key="3">
    <source>
        <dbReference type="ARBA" id="ARBA00022898"/>
    </source>
</evidence>
<dbReference type="InterPro" id="IPR029066">
    <property type="entry name" value="PLP-binding_barrel"/>
</dbReference>
<dbReference type="Gene3D" id="3.20.20.10">
    <property type="entry name" value="Alanine racemase"/>
    <property type="match status" value="1"/>
</dbReference>
<dbReference type="InterPro" id="IPR002986">
    <property type="entry name" value="DAP_deCOOHase_LysA"/>
</dbReference>
<dbReference type="InterPro" id="IPR000183">
    <property type="entry name" value="Orn/DAP/Arg_de-COase"/>
</dbReference>
<dbReference type="PANTHER" id="PTHR43727">
    <property type="entry name" value="DIAMINOPIMELATE DECARBOXYLASE"/>
    <property type="match status" value="1"/>
</dbReference>
<dbReference type="Gene3D" id="2.40.37.10">
    <property type="entry name" value="Lyase, Ornithine Decarboxylase, Chain A, domain 1"/>
    <property type="match status" value="1"/>
</dbReference>
<dbReference type="PRINTS" id="PR01179">
    <property type="entry name" value="ODADCRBXLASE"/>
</dbReference>
<feature type="domain" description="Orn/DAP/Arg decarboxylase 2 N-terminal" evidence="5">
    <location>
        <begin position="60"/>
        <end position="326"/>
    </location>
</feature>
<keyword evidence="2" id="KW-0210">Decarboxylase</keyword>
<dbReference type="EMBL" id="JABFDB010000025">
    <property type="protein sequence ID" value="NYZ23276.1"/>
    <property type="molecule type" value="Genomic_DNA"/>
</dbReference>
<protein>
    <submittedName>
        <fullName evidence="6">Diaminopimelate decarboxylase</fullName>
    </submittedName>
</protein>
<keyword evidence="7" id="KW-1185">Reference proteome</keyword>
<evidence type="ECO:0000313" key="7">
    <source>
        <dbReference type="Proteomes" id="UP000584642"/>
    </source>
</evidence>